<keyword evidence="2" id="KW-1185">Reference proteome</keyword>
<organism evidence="2 3">
    <name type="scientific">Sitophilus oryzae</name>
    <name type="common">Rice weevil</name>
    <name type="synonym">Curculio oryzae</name>
    <dbReference type="NCBI Taxonomy" id="7048"/>
    <lineage>
        <taxon>Eukaryota</taxon>
        <taxon>Metazoa</taxon>
        <taxon>Ecdysozoa</taxon>
        <taxon>Arthropoda</taxon>
        <taxon>Hexapoda</taxon>
        <taxon>Insecta</taxon>
        <taxon>Pterygota</taxon>
        <taxon>Neoptera</taxon>
        <taxon>Endopterygota</taxon>
        <taxon>Coleoptera</taxon>
        <taxon>Polyphaga</taxon>
        <taxon>Cucujiformia</taxon>
        <taxon>Curculionidae</taxon>
        <taxon>Dryophthorinae</taxon>
        <taxon>Sitophilus</taxon>
    </lineage>
</organism>
<reference evidence="3" key="1">
    <citation type="submission" date="2025-08" db="UniProtKB">
        <authorList>
            <consortium name="RefSeq"/>
        </authorList>
    </citation>
    <scope>IDENTIFICATION</scope>
    <source>
        <tissue evidence="3">Gonads</tissue>
    </source>
</reference>
<name>A0A6J2XID8_SITOR</name>
<dbReference type="AlphaFoldDB" id="A0A6J2XID8"/>
<dbReference type="RefSeq" id="XP_030751062.1">
    <property type="nucleotide sequence ID" value="XM_030895202.1"/>
</dbReference>
<dbReference type="InParanoid" id="A0A6J2XID8"/>
<evidence type="ECO:0000313" key="2">
    <source>
        <dbReference type="Proteomes" id="UP000504635"/>
    </source>
</evidence>
<sequence length="194" mass="21165">MTSFPSSFLVLLSNVIMILGAPTSTRGRKDFVLLPATRVIQPSSSANIVPIYFQSVPTDQQAIPQIRGPFDFIGQWIQQTPWLPIQINVPDIFQNIGNGINQVGTTVSQFSQNVGNGVSQFSQNVGNGLSQFSQNIGNGFTTWAQNVPILENFIDTKRKPVMTTNGQQIGVLVPIEYPGGQQLVLANEAFEAFP</sequence>
<proteinExistence type="predicted"/>
<dbReference type="OrthoDB" id="7330171at2759"/>
<dbReference type="KEGG" id="soy:115878657"/>
<dbReference type="Proteomes" id="UP000504635">
    <property type="component" value="Unplaced"/>
</dbReference>
<accession>A0A6J2XID8</accession>
<keyword evidence="1" id="KW-0732">Signal</keyword>
<gene>
    <name evidence="3" type="primary">LOC115878657</name>
</gene>
<feature type="chain" id="PRO_5027008251" evidence="1">
    <location>
        <begin position="21"/>
        <end position="194"/>
    </location>
</feature>
<protein>
    <submittedName>
        <fullName evidence="3">Uncharacterized protein LOC115878657</fullName>
    </submittedName>
</protein>
<evidence type="ECO:0000313" key="3">
    <source>
        <dbReference type="RefSeq" id="XP_030751062.1"/>
    </source>
</evidence>
<dbReference type="GeneID" id="115878657"/>
<feature type="signal peptide" evidence="1">
    <location>
        <begin position="1"/>
        <end position="20"/>
    </location>
</feature>
<evidence type="ECO:0000256" key="1">
    <source>
        <dbReference type="SAM" id="SignalP"/>
    </source>
</evidence>